<dbReference type="InterPro" id="IPR008979">
    <property type="entry name" value="Galactose-bd-like_sf"/>
</dbReference>
<dbReference type="InterPro" id="IPR057561">
    <property type="entry name" value="NADase_transloc"/>
</dbReference>
<keyword evidence="2" id="KW-1133">Transmembrane helix</keyword>
<dbReference type="EMBL" id="BDQI01000029">
    <property type="protein sequence ID" value="GAX56774.1"/>
    <property type="molecule type" value="Genomic_DNA"/>
</dbReference>
<feature type="region of interest" description="Disordered" evidence="1">
    <location>
        <begin position="45"/>
        <end position="263"/>
    </location>
</feature>
<keyword evidence="2" id="KW-0812">Transmembrane</keyword>
<keyword evidence="4" id="KW-1185">Reference proteome</keyword>
<feature type="compositionally biased region" description="Low complexity" evidence="1">
    <location>
        <begin position="45"/>
        <end position="83"/>
    </location>
</feature>
<dbReference type="STRING" id="1963.AQJ27_28020"/>
<evidence type="ECO:0000313" key="4">
    <source>
        <dbReference type="Proteomes" id="UP000217446"/>
    </source>
</evidence>
<organism evidence="3 4">
    <name type="scientific">Streptomyces olivochromogenes</name>
    <dbReference type="NCBI Taxonomy" id="1963"/>
    <lineage>
        <taxon>Bacteria</taxon>
        <taxon>Bacillati</taxon>
        <taxon>Actinomycetota</taxon>
        <taxon>Actinomycetes</taxon>
        <taxon>Kitasatosporales</taxon>
        <taxon>Streptomycetaceae</taxon>
        <taxon>Streptomyces</taxon>
    </lineage>
</organism>
<evidence type="ECO:0000313" key="3">
    <source>
        <dbReference type="EMBL" id="GAX56774.1"/>
    </source>
</evidence>
<accession>A0A250VRQ6</accession>
<dbReference type="Proteomes" id="UP000217446">
    <property type="component" value="Unassembled WGS sequence"/>
</dbReference>
<dbReference type="SUPFAM" id="SSF49785">
    <property type="entry name" value="Galactose-binding domain-like"/>
    <property type="match status" value="1"/>
</dbReference>
<evidence type="ECO:0000256" key="1">
    <source>
        <dbReference type="SAM" id="MobiDB-lite"/>
    </source>
</evidence>
<feature type="transmembrane region" description="Helical" evidence="2">
    <location>
        <begin position="331"/>
        <end position="349"/>
    </location>
</feature>
<protein>
    <submittedName>
        <fullName evidence="3">Zinc ribbon domain-containing protein</fullName>
    </submittedName>
</protein>
<reference evidence="4" key="1">
    <citation type="submission" date="2017-05" db="EMBL/GenBank/DDBJ databases">
        <title>Streptomyces olivochromogenes NBRC 3561 whole genome shotgun sequence.</title>
        <authorList>
            <person name="Dohra H."/>
            <person name="Kodani S."/>
        </authorList>
    </citation>
    <scope>NUCLEOTIDE SEQUENCE [LARGE SCALE GENOMIC DNA]</scope>
    <source>
        <strain evidence="4">NBRC 3561</strain>
    </source>
</reference>
<dbReference type="NCBIfam" id="NF047619">
    <property type="entry name" value="NADase_discoid"/>
    <property type="match status" value="1"/>
</dbReference>
<comment type="caution">
    <text evidence="3">The sequence shown here is derived from an EMBL/GenBank/DDBJ whole genome shotgun (WGS) entry which is preliminary data.</text>
</comment>
<feature type="compositionally biased region" description="Low complexity" evidence="1">
    <location>
        <begin position="115"/>
        <end position="135"/>
    </location>
</feature>
<evidence type="ECO:0000256" key="2">
    <source>
        <dbReference type="SAM" id="Phobius"/>
    </source>
</evidence>
<gene>
    <name evidence="3" type="ORF">SO3561_08342</name>
</gene>
<dbReference type="AlphaFoldDB" id="A0A250VRQ6"/>
<name>A0A250VRQ6_STROL</name>
<proteinExistence type="predicted"/>
<sequence length="513" mass="52479">MTTQTPGTGPGRAPACAECGTRAEPGQSFCDACGAVLDWAGDPAPAGVAARTRRPAAAADEAAPTAGDQGSLTAGSAGSAEGEPGWDAFARPGAGTGTARTAHDTAAGAGGRPTADAIADADADTVSADRTGTARAARDPHEDDGVGSAPDASTPSTPESGAPVSGDAAGPGPMSDDTARPHPAPVAAHGSVPAAPARPDETAATEPLPSAAPDRDSAAERARSLLVPVADPEPRVAPSVAPVLPGRPAASRPQVRTPVAEPGADGGVPCPWCATPNRPDRHFCGRCALSMAGERQAPGRLPWWRRVLNSRNGEVPWAGERPRLRRGFGRVMNWVVGAVVLGLLVFAVTNTGAAVQAVKDHFAKRVPVGPDHVKASRSFPGHGAGLAFDKLNNTWWGPGVAQSGDGEWLEARFEQPTRLLDVIITSGTSTHADQLTKSALPHRIEARITTANGKTSTRFLTLDQVAGAQQRKFRVGDVTAVRFIIRSAYGAAGDKQVSIAEIELFGPSSANDS</sequence>
<feature type="compositionally biased region" description="Basic and acidic residues" evidence="1">
    <location>
        <begin position="213"/>
        <end position="223"/>
    </location>
</feature>
<dbReference type="Gene3D" id="2.60.120.260">
    <property type="entry name" value="Galactose-binding domain-like"/>
    <property type="match status" value="1"/>
</dbReference>
<dbReference type="RefSeq" id="WP_067374691.1">
    <property type="nucleotide sequence ID" value="NZ_BDQI01000029.1"/>
</dbReference>
<keyword evidence="2" id="KW-0472">Membrane</keyword>